<dbReference type="InterPro" id="IPR014777">
    <property type="entry name" value="4pyrrole_Mease_sub1"/>
</dbReference>
<evidence type="ECO:0000256" key="1">
    <source>
        <dbReference type="ARBA" id="ARBA00012162"/>
    </source>
</evidence>
<dbReference type="EC" id="2.1.1.107" evidence="1"/>
<protein>
    <recommendedName>
        <fullName evidence="1">uroporphyrinogen-III C-methyltransferase</fullName>
        <ecNumber evidence="1">2.1.1.107</ecNumber>
    </recommendedName>
</protein>
<dbReference type="InterPro" id="IPR006366">
    <property type="entry name" value="CobA/CysG_C"/>
</dbReference>
<name>A0AAF1C129_9CHRO</name>
<keyword evidence="2 9" id="KW-0489">Methyltransferase</keyword>
<dbReference type="PANTHER" id="PTHR45790">
    <property type="entry name" value="SIROHEME SYNTHASE-RELATED"/>
    <property type="match status" value="1"/>
</dbReference>
<dbReference type="NCBIfam" id="TIGR01469">
    <property type="entry name" value="cobA_cysG_Cterm"/>
    <property type="match status" value="1"/>
</dbReference>
<evidence type="ECO:0000256" key="4">
    <source>
        <dbReference type="ARBA" id="ARBA00022691"/>
    </source>
</evidence>
<evidence type="ECO:0000259" key="8">
    <source>
        <dbReference type="Pfam" id="PF00590"/>
    </source>
</evidence>
<comment type="pathway">
    <text evidence="6">Porphyrin-containing compound metabolism.</text>
</comment>
<keyword evidence="3 9" id="KW-0808">Transferase</keyword>
<dbReference type="CDD" id="cd11642">
    <property type="entry name" value="SUMT"/>
    <property type="match status" value="1"/>
</dbReference>
<dbReference type="InterPro" id="IPR014776">
    <property type="entry name" value="4pyrrole_Mease_sub2"/>
</dbReference>
<proteinExistence type="predicted"/>
<keyword evidence="4" id="KW-0949">S-adenosyl-L-methionine</keyword>
<dbReference type="InterPro" id="IPR000878">
    <property type="entry name" value="4pyrrol_Mease"/>
</dbReference>
<evidence type="ECO:0000256" key="7">
    <source>
        <dbReference type="ARBA" id="ARBA00054030"/>
    </source>
</evidence>
<reference evidence="9" key="1">
    <citation type="submission" date="2023-11" db="EMBL/GenBank/DDBJ databases">
        <title>Genome sequence of Cyanobacterium aponinum BCRC AL20115.</title>
        <authorList>
            <person name="Chang H.-Y."/>
            <person name="Lin K.-M."/>
            <person name="Hsueh H.-T."/>
            <person name="Chu H.-A."/>
            <person name="Kuo C.-H."/>
        </authorList>
    </citation>
    <scope>NUCLEOTIDE SEQUENCE</scope>
    <source>
        <strain evidence="9">AL20115</strain>
    </source>
</reference>
<comment type="function">
    <text evidence="7">Catalyzes the two successive C-2 and C-7 methylation reactions involved in the conversion of uroporphyrinogen III to precorrin-2 via the intermediate formation of precorrin-1. It is a step in the biosynthesis of both cobalamin (vitamin B12) and siroheme.</text>
</comment>
<evidence type="ECO:0000256" key="3">
    <source>
        <dbReference type="ARBA" id="ARBA00022679"/>
    </source>
</evidence>
<dbReference type="FunFam" id="3.40.1010.10:FF:000001">
    <property type="entry name" value="Siroheme synthase"/>
    <property type="match status" value="1"/>
</dbReference>
<dbReference type="Pfam" id="PF00590">
    <property type="entry name" value="TP_methylase"/>
    <property type="match status" value="1"/>
</dbReference>
<evidence type="ECO:0000256" key="6">
    <source>
        <dbReference type="ARBA" id="ARBA00023444"/>
    </source>
</evidence>
<feature type="domain" description="Tetrapyrrole methylase" evidence="8">
    <location>
        <begin position="2"/>
        <end position="208"/>
    </location>
</feature>
<dbReference type="InterPro" id="IPR035996">
    <property type="entry name" value="4pyrrol_Methylase_sf"/>
</dbReference>
<evidence type="ECO:0000313" key="9">
    <source>
        <dbReference type="EMBL" id="WPF87233.1"/>
    </source>
</evidence>
<dbReference type="GO" id="GO:0004851">
    <property type="term" value="F:uroporphyrin-III C-methyltransferase activity"/>
    <property type="evidence" value="ECO:0007669"/>
    <property type="project" value="UniProtKB-EC"/>
</dbReference>
<keyword evidence="5" id="KW-0627">Porphyrin biosynthesis</keyword>
<dbReference type="NCBIfam" id="NF004790">
    <property type="entry name" value="PRK06136.1"/>
    <property type="match status" value="1"/>
</dbReference>
<evidence type="ECO:0000256" key="2">
    <source>
        <dbReference type="ARBA" id="ARBA00022603"/>
    </source>
</evidence>
<dbReference type="GO" id="GO:0019354">
    <property type="term" value="P:siroheme biosynthetic process"/>
    <property type="evidence" value="ECO:0007669"/>
    <property type="project" value="InterPro"/>
</dbReference>
<evidence type="ECO:0000256" key="5">
    <source>
        <dbReference type="ARBA" id="ARBA00023244"/>
    </source>
</evidence>
<organism evidence="9">
    <name type="scientific">Cyanobacterium aponinum AL20115</name>
    <dbReference type="NCBI Taxonomy" id="3090662"/>
    <lineage>
        <taxon>Bacteria</taxon>
        <taxon>Bacillati</taxon>
        <taxon>Cyanobacteriota</taxon>
        <taxon>Cyanophyceae</taxon>
        <taxon>Oscillatoriophycideae</taxon>
        <taxon>Chroococcales</taxon>
        <taxon>Geminocystaceae</taxon>
        <taxon>Cyanobacterium</taxon>
    </lineage>
</organism>
<accession>A0AAF1C129</accession>
<dbReference type="AlphaFoldDB" id="A0AAF1C129"/>
<dbReference type="EMBL" id="CP138348">
    <property type="protein sequence ID" value="WPF87233.1"/>
    <property type="molecule type" value="Genomic_DNA"/>
</dbReference>
<dbReference type="Gene3D" id="3.40.1010.10">
    <property type="entry name" value="Cobalt-precorrin-4 Transmethylase, Domain 1"/>
    <property type="match status" value="1"/>
</dbReference>
<dbReference type="Gene3D" id="3.30.950.10">
    <property type="entry name" value="Methyltransferase, Cobalt-precorrin-4 Transmethylase, Domain 2"/>
    <property type="match status" value="1"/>
</dbReference>
<dbReference type="InterPro" id="IPR050161">
    <property type="entry name" value="Siro_Cobalamin_biosynth"/>
</dbReference>
<sequence length="229" mass="25056">MTVFFIGAGIGDADHLTVKAHRLISQADVIIYDALIDNQILQLVPENCLQIPVGKRGGKVSTPQETINQLLAQYAPVYKTIIRLKGGDPGIFGRINPEIETLQAINVDYELIPGISSSIAAPLLANIFLTEKENSHGFMVVTGHDPNLLNWQVLSQVDTLVILMGSKNLFIIVDKLQEYGRSHLFPIAIIKQAGNSQQQIWKGTLGNIVEQTVNISLSPCIIVIGKVVR</sequence>
<dbReference type="GO" id="GO:0032259">
    <property type="term" value="P:methylation"/>
    <property type="evidence" value="ECO:0007669"/>
    <property type="project" value="UniProtKB-KW"/>
</dbReference>
<dbReference type="RefSeq" id="WP_320000897.1">
    <property type="nucleotide sequence ID" value="NZ_CP138348.1"/>
</dbReference>
<dbReference type="PANTHER" id="PTHR45790:SF3">
    <property type="entry name" value="S-ADENOSYL-L-METHIONINE-DEPENDENT UROPORPHYRINOGEN III METHYLTRANSFERASE, CHLOROPLASTIC"/>
    <property type="match status" value="1"/>
</dbReference>
<dbReference type="SUPFAM" id="SSF53790">
    <property type="entry name" value="Tetrapyrrole methylase"/>
    <property type="match status" value="1"/>
</dbReference>
<gene>
    <name evidence="9" type="primary">cobA</name>
    <name evidence="9" type="ORF">SAY89_10475</name>
</gene>